<keyword evidence="7" id="KW-1185">Reference proteome</keyword>
<comment type="subcellular location">
    <subcellularLocation>
        <location evidence="1">Membrane</location>
        <topology evidence="1">Multi-pass membrane protein</topology>
    </subcellularLocation>
</comment>
<dbReference type="Gene3D" id="6.10.110.10">
    <property type="match status" value="1"/>
</dbReference>
<evidence type="ECO:0000256" key="2">
    <source>
        <dbReference type="ARBA" id="ARBA00007262"/>
    </source>
</evidence>
<accession>A0A9P4T6Z8</accession>
<dbReference type="Proteomes" id="UP000801428">
    <property type="component" value="Unassembled WGS sequence"/>
</dbReference>
<keyword evidence="3" id="KW-0812">Transmembrane</keyword>
<comment type="caution">
    <text evidence="6">The sequence shown here is derived from an EMBL/GenBank/DDBJ whole genome shotgun (WGS) entry which is preliminary data.</text>
</comment>
<dbReference type="PANTHER" id="PTHR16932">
    <property type="entry name" value="INTERFERON ALPHA-INDUCIBLE PROTEIN 27"/>
    <property type="match status" value="1"/>
</dbReference>
<evidence type="ECO:0000313" key="7">
    <source>
        <dbReference type="Proteomes" id="UP000801428"/>
    </source>
</evidence>
<dbReference type="GO" id="GO:0016020">
    <property type="term" value="C:membrane"/>
    <property type="evidence" value="ECO:0007669"/>
    <property type="project" value="UniProtKB-SubCell"/>
</dbReference>
<evidence type="ECO:0000256" key="5">
    <source>
        <dbReference type="ARBA" id="ARBA00023136"/>
    </source>
</evidence>
<dbReference type="InterPro" id="IPR009311">
    <property type="entry name" value="IFI6/IFI27-like"/>
</dbReference>
<dbReference type="Pfam" id="PF06140">
    <property type="entry name" value="Ifi-6-16"/>
    <property type="match status" value="1"/>
</dbReference>
<keyword evidence="4" id="KW-1133">Transmembrane helix</keyword>
<protein>
    <submittedName>
        <fullName evidence="6">Uncharacterized protein</fullName>
    </submittedName>
</protein>
<proteinExistence type="inferred from homology"/>
<keyword evidence="5" id="KW-0472">Membrane</keyword>
<evidence type="ECO:0000256" key="3">
    <source>
        <dbReference type="ARBA" id="ARBA00022692"/>
    </source>
</evidence>
<dbReference type="OrthoDB" id="440424at2759"/>
<dbReference type="AlphaFoldDB" id="A0A9P4T6Z8"/>
<dbReference type="InterPro" id="IPR038213">
    <property type="entry name" value="IFI6/IFI27-like_sf"/>
</dbReference>
<gene>
    <name evidence="6" type="ORF">E8E13_000584</name>
</gene>
<evidence type="ECO:0000256" key="1">
    <source>
        <dbReference type="ARBA" id="ARBA00004141"/>
    </source>
</evidence>
<evidence type="ECO:0000256" key="4">
    <source>
        <dbReference type="ARBA" id="ARBA00022989"/>
    </source>
</evidence>
<sequence>MNATQAVLDWIAAHPYQTAFHVVNGVIICTPAAATVPFLSALGFGATGPVAGSTAASVMSYFSFVPAGGIFATAQSAAMGGYGASLAAGAAQAGAALSSIAAWLLGRNVTVG</sequence>
<reference evidence="6" key="1">
    <citation type="submission" date="2019-04" db="EMBL/GenBank/DDBJ databases">
        <title>Sequencing of skin fungus with MAO and IRED activity.</title>
        <authorList>
            <person name="Marsaioli A.J."/>
            <person name="Bonatto J.M.C."/>
            <person name="Reis Junior O."/>
        </authorList>
    </citation>
    <scope>NUCLEOTIDE SEQUENCE</scope>
    <source>
        <strain evidence="6">30M1</strain>
    </source>
</reference>
<dbReference type="EMBL" id="SWKU01000029">
    <property type="protein sequence ID" value="KAF2995995.1"/>
    <property type="molecule type" value="Genomic_DNA"/>
</dbReference>
<name>A0A9P4T6Z8_CURKU</name>
<evidence type="ECO:0000313" key="6">
    <source>
        <dbReference type="EMBL" id="KAF2995995.1"/>
    </source>
</evidence>
<comment type="similarity">
    <text evidence="2">Belongs to the IFI6/IFI27 family.</text>
</comment>
<dbReference type="PANTHER" id="PTHR16932:SF18">
    <property type="entry name" value="INTERFERON, ALPHA-INDUCIBLE PROTEIN 27-LIKE 2"/>
    <property type="match status" value="1"/>
</dbReference>
<organism evidence="6 7">
    <name type="scientific">Curvularia kusanoi</name>
    <name type="common">Cochliobolus kusanoi</name>
    <dbReference type="NCBI Taxonomy" id="90978"/>
    <lineage>
        <taxon>Eukaryota</taxon>
        <taxon>Fungi</taxon>
        <taxon>Dikarya</taxon>
        <taxon>Ascomycota</taxon>
        <taxon>Pezizomycotina</taxon>
        <taxon>Dothideomycetes</taxon>
        <taxon>Pleosporomycetidae</taxon>
        <taxon>Pleosporales</taxon>
        <taxon>Pleosporineae</taxon>
        <taxon>Pleosporaceae</taxon>
        <taxon>Curvularia</taxon>
    </lineage>
</organism>